<accession>A0A7I0HX60</accession>
<gene>
    <name evidence="1" type="ORF">EHQ43_01290</name>
</gene>
<reference evidence="1 2" key="1">
    <citation type="journal article" date="2019" name="PLoS Negl. Trop. Dis.">
        <title>Revisiting the worldwide diversity of Leptospira species in the environment.</title>
        <authorList>
            <person name="Vincent A.T."/>
            <person name="Schiettekatte O."/>
            <person name="Bourhy P."/>
            <person name="Veyrier F.J."/>
            <person name="Picardeau M."/>
        </authorList>
    </citation>
    <scope>NUCLEOTIDE SEQUENCE [LARGE SCALE GENOMIC DNA]</scope>
    <source>
        <strain evidence="1 2">201800273</strain>
    </source>
</reference>
<dbReference type="AlphaFoldDB" id="A0A7I0HX60"/>
<proteinExistence type="predicted"/>
<dbReference type="EMBL" id="RQFT01000002">
    <property type="protein sequence ID" value="TGL09120.1"/>
    <property type="molecule type" value="Genomic_DNA"/>
</dbReference>
<comment type="caution">
    <text evidence="1">The sequence shown here is derived from an EMBL/GenBank/DDBJ whole genome shotgun (WGS) entry which is preliminary data.</text>
</comment>
<dbReference type="Proteomes" id="UP000297641">
    <property type="component" value="Unassembled WGS sequence"/>
</dbReference>
<name>A0A7I0HX60_9LEPT</name>
<evidence type="ECO:0000313" key="2">
    <source>
        <dbReference type="Proteomes" id="UP000297641"/>
    </source>
</evidence>
<organism evidence="1 2">
    <name type="scientific">Leptospira bouyouniensis</name>
    <dbReference type="NCBI Taxonomy" id="2484911"/>
    <lineage>
        <taxon>Bacteria</taxon>
        <taxon>Pseudomonadati</taxon>
        <taxon>Spirochaetota</taxon>
        <taxon>Spirochaetia</taxon>
        <taxon>Leptospirales</taxon>
        <taxon>Leptospiraceae</taxon>
        <taxon>Leptospira</taxon>
    </lineage>
</organism>
<evidence type="ECO:0000313" key="1">
    <source>
        <dbReference type="EMBL" id="TGL09120.1"/>
    </source>
</evidence>
<protein>
    <submittedName>
        <fullName evidence="1">Uncharacterized protein</fullName>
    </submittedName>
</protein>
<sequence length="102" mass="12067">MKHSFLRLRNINISNIVLVMLILQFTTLHSEKKEKPIDFTQYELKENYYIDCPKKRECFKNCANNYVAMPGHSFDKFNTINQIKIRDCTSKCQEVICTANQN</sequence>